<accession>A0A2L0HPF7</accession>
<evidence type="ECO:0000313" key="2">
    <source>
        <dbReference type="EMBL" id="AUX83589.1"/>
    </source>
</evidence>
<dbReference type="Proteomes" id="UP000240719">
    <property type="component" value="Segment"/>
</dbReference>
<dbReference type="RefSeq" id="YP_009798523.1">
    <property type="nucleotide sequence ID" value="NC_047927.1"/>
</dbReference>
<keyword evidence="3" id="KW-1185">Reference proteome</keyword>
<dbReference type="GeneID" id="54989026"/>
<feature type="compositionally biased region" description="Polar residues" evidence="1">
    <location>
        <begin position="59"/>
        <end position="73"/>
    </location>
</feature>
<sequence>MLVKDYILLLTMGPTIASSILFKITYRLQVQTMASSLPSTRHGNNRIVKTPGHPGSVDSLISHTNNRQMTESS</sequence>
<organism evidence="2 3">
    <name type="scientific">Escherichia phage YZ1</name>
    <dbReference type="NCBI Taxonomy" id="2079534"/>
    <lineage>
        <taxon>Viruses</taxon>
        <taxon>Duplodnaviria</taxon>
        <taxon>Heunggongvirae</taxon>
        <taxon>Uroviricota</taxon>
        <taxon>Caudoviricetes</taxon>
        <taxon>Autographivirales</taxon>
        <taxon>Autotranscriptaviridae</taxon>
        <taxon>Studiervirinae</taxon>
        <taxon>Kayfunavirus</taxon>
        <taxon>Kayfunavirus YZ1</taxon>
    </lineage>
</organism>
<feature type="region of interest" description="Disordered" evidence="1">
    <location>
        <begin position="37"/>
        <end position="73"/>
    </location>
</feature>
<name>A0A2L0HPF7_9CAUD</name>
<proteinExistence type="predicted"/>
<reference evidence="2 3" key="1">
    <citation type="submission" date="2018-01" db="EMBL/GenBank/DDBJ databases">
        <title>A bacteriophage from an environmental multidrug resistant E. coli and its function in ARGs horizontal transfer.</title>
        <authorList>
            <person name="Yang Q."/>
        </authorList>
    </citation>
    <scope>NUCLEOTIDE SEQUENCE [LARGE SCALE GENOMIC DNA]</scope>
</reference>
<evidence type="ECO:0000313" key="3">
    <source>
        <dbReference type="Proteomes" id="UP000240719"/>
    </source>
</evidence>
<evidence type="ECO:0000256" key="1">
    <source>
        <dbReference type="SAM" id="MobiDB-lite"/>
    </source>
</evidence>
<dbReference type="EMBL" id="MG845865">
    <property type="protein sequence ID" value="AUX83589.1"/>
    <property type="molecule type" value="Genomic_DNA"/>
</dbReference>
<dbReference type="KEGG" id="vg:54989026"/>
<protein>
    <submittedName>
        <fullName evidence="2">Uncharacterized protein</fullName>
    </submittedName>
</protein>